<dbReference type="InterPro" id="IPR058624">
    <property type="entry name" value="MdtA-like_HH"/>
</dbReference>
<comment type="similarity">
    <text evidence="2">Belongs to the membrane fusion protein (MFP) (TC 8.A.1) family.</text>
</comment>
<dbReference type="Gene3D" id="2.40.30.170">
    <property type="match status" value="1"/>
</dbReference>
<evidence type="ECO:0000259" key="6">
    <source>
        <dbReference type="Pfam" id="PF25967"/>
    </source>
</evidence>
<name>A0A1H9GQ64_9PROT</name>
<feature type="domain" description="Multidrug resistance protein MdtA-like barrel-sandwich hybrid" evidence="4">
    <location>
        <begin position="127"/>
        <end position="262"/>
    </location>
</feature>
<dbReference type="PANTHER" id="PTHR30158">
    <property type="entry name" value="ACRA/E-RELATED COMPONENT OF DRUG EFFLUX TRANSPORTER"/>
    <property type="match status" value="1"/>
</dbReference>
<evidence type="ECO:0000259" key="3">
    <source>
        <dbReference type="Pfam" id="PF25876"/>
    </source>
</evidence>
<evidence type="ECO:0000259" key="4">
    <source>
        <dbReference type="Pfam" id="PF25917"/>
    </source>
</evidence>
<feature type="non-terminal residue" evidence="7">
    <location>
        <position position="1"/>
    </location>
</feature>
<dbReference type="Pfam" id="PF25917">
    <property type="entry name" value="BSH_RND"/>
    <property type="match status" value="1"/>
</dbReference>
<dbReference type="STRING" id="44577.ATY38_06195"/>
<dbReference type="Pfam" id="PF25876">
    <property type="entry name" value="HH_MFP_RND"/>
    <property type="match status" value="1"/>
</dbReference>
<dbReference type="InterPro" id="IPR006143">
    <property type="entry name" value="RND_pump_MFP"/>
</dbReference>
<feature type="domain" description="Multidrug resistance protein MdtA-like beta-barrel" evidence="5">
    <location>
        <begin position="272"/>
        <end position="353"/>
    </location>
</feature>
<dbReference type="Gene3D" id="2.40.420.20">
    <property type="match status" value="1"/>
</dbReference>
<gene>
    <name evidence="7" type="ORF">SAMN05421510_10721</name>
</gene>
<comment type="subcellular location">
    <subcellularLocation>
        <location evidence="1">Cell envelope</location>
    </subcellularLocation>
</comment>
<dbReference type="NCBIfam" id="TIGR01730">
    <property type="entry name" value="RND_mfp"/>
    <property type="match status" value="1"/>
</dbReference>
<protein>
    <submittedName>
        <fullName evidence="7">Membrane fusion protein, multidrug efflux system</fullName>
    </submittedName>
</protein>
<evidence type="ECO:0000313" key="7">
    <source>
        <dbReference type="EMBL" id="SEQ52164.1"/>
    </source>
</evidence>
<proteinExistence type="inferred from homology"/>
<dbReference type="InterPro" id="IPR058627">
    <property type="entry name" value="MdtA-like_C"/>
</dbReference>
<dbReference type="GO" id="GO:0022857">
    <property type="term" value="F:transmembrane transporter activity"/>
    <property type="evidence" value="ECO:0007669"/>
    <property type="project" value="InterPro"/>
</dbReference>
<dbReference type="Pfam" id="PF25967">
    <property type="entry name" value="RND-MFP_C"/>
    <property type="match status" value="1"/>
</dbReference>
<dbReference type="Pfam" id="PF25944">
    <property type="entry name" value="Beta-barrel_RND"/>
    <property type="match status" value="1"/>
</dbReference>
<feature type="domain" description="Multidrug resistance protein MdtA-like alpha-helical hairpin" evidence="3">
    <location>
        <begin position="167"/>
        <end position="236"/>
    </location>
</feature>
<dbReference type="GO" id="GO:0030313">
    <property type="term" value="C:cell envelope"/>
    <property type="evidence" value="ECO:0007669"/>
    <property type="project" value="UniProtKB-SubCell"/>
</dbReference>
<evidence type="ECO:0000259" key="5">
    <source>
        <dbReference type="Pfam" id="PF25944"/>
    </source>
</evidence>
<dbReference type="AlphaFoldDB" id="A0A1H9GQ64"/>
<dbReference type="GO" id="GO:0005886">
    <property type="term" value="C:plasma membrane"/>
    <property type="evidence" value="ECO:0007669"/>
    <property type="project" value="TreeGrafter"/>
</dbReference>
<reference evidence="8" key="1">
    <citation type="submission" date="2016-10" db="EMBL/GenBank/DDBJ databases">
        <authorList>
            <person name="Varghese N."/>
            <person name="Submissions S."/>
        </authorList>
    </citation>
    <scope>NUCLEOTIDE SEQUENCE [LARGE SCALE GENOMIC DNA]</scope>
    <source>
        <strain evidence="8">Nm9</strain>
    </source>
</reference>
<accession>A0A1H9GQ64</accession>
<dbReference type="Proteomes" id="UP000181998">
    <property type="component" value="Unassembled WGS sequence"/>
</dbReference>
<dbReference type="InterPro" id="IPR058626">
    <property type="entry name" value="MdtA-like_b-barrel"/>
</dbReference>
<evidence type="ECO:0000256" key="2">
    <source>
        <dbReference type="ARBA" id="ARBA00009477"/>
    </source>
</evidence>
<feature type="domain" description="Multidrug resistance protein MdtA-like C-terminal permuted SH3" evidence="6">
    <location>
        <begin position="362"/>
        <end position="418"/>
    </location>
</feature>
<dbReference type="EMBL" id="FOFX01000072">
    <property type="protein sequence ID" value="SEQ52164.1"/>
    <property type="molecule type" value="Genomic_DNA"/>
</dbReference>
<evidence type="ECO:0000313" key="8">
    <source>
        <dbReference type="Proteomes" id="UP000181998"/>
    </source>
</evidence>
<dbReference type="SUPFAM" id="SSF111369">
    <property type="entry name" value="HlyD-like secretion proteins"/>
    <property type="match status" value="1"/>
</dbReference>
<dbReference type="GO" id="GO:0046677">
    <property type="term" value="P:response to antibiotic"/>
    <property type="evidence" value="ECO:0007669"/>
    <property type="project" value="TreeGrafter"/>
</dbReference>
<dbReference type="Gene3D" id="1.10.287.470">
    <property type="entry name" value="Helix hairpin bin"/>
    <property type="match status" value="1"/>
</dbReference>
<dbReference type="Gene3D" id="2.40.50.100">
    <property type="match status" value="1"/>
</dbReference>
<dbReference type="InterPro" id="IPR058625">
    <property type="entry name" value="MdtA-like_BSH"/>
</dbReference>
<organism evidence="7 8">
    <name type="scientific">Nitrosomonas ureae</name>
    <dbReference type="NCBI Taxonomy" id="44577"/>
    <lineage>
        <taxon>Bacteria</taxon>
        <taxon>Pseudomonadati</taxon>
        <taxon>Pseudomonadota</taxon>
        <taxon>Betaproteobacteria</taxon>
        <taxon>Nitrosomonadales</taxon>
        <taxon>Nitrosomonadaceae</taxon>
        <taxon>Nitrosomonas</taxon>
    </lineage>
</organism>
<evidence type="ECO:0000256" key="1">
    <source>
        <dbReference type="ARBA" id="ARBA00004196"/>
    </source>
</evidence>
<sequence>TFKSVTPPNIPFHSTDQSVIQSSWVNCRTLLLIDVKLKLTEQIDRVVISIFSNLLNYYFLLIIVKKKCANSFHYGLACFLLAGCGGSEPEQPTAGTNPAIVVTVMAAEPVNMPMSLETIAQTEGAKEIEVRPRVGGILLKRWYDEGAAVVAGQPLFLIDPEPFQNALNEARALLREQEVRVLRARTDENRQRQLLAENFVSQRAHELTTADLAIEEAALQAAKVRVQQAQLNLSYTTVKAPVSGVTGRAQFSEGALVSANSSLLTTLAQLSPIWVRFSFSDNEVARFGGHLNEKNVHSVQMILADGSEYQQSGKINFAASRIDPMLGTQQLRATFDNADQRILPGQFVRVRVIAGESKTVYIVPQVAVLSSDLGRFVYVIDEHNIVGQRAVIAGDWIGKDWVILDGLNAGDRVVVDNLIKLSPGKIVDPQLRDTVSTEHSNAPS</sequence>